<sequence length="304" mass="32551">MYLFSYLQSETRTEKERLLAVLSAQGPSCTRGSPSACGLEWSPSCPAPRIPASEVLGGHAAAPNTGPELHGFLFPSGPRKPWSRARRAALWPAACRTPALPPAGRGPPGSPASHRRGLRSDRPLSGRRWGRPASGAPGPARGGADLSRTLRGSEAAPSPRAQGPRLPPRFLRVLPPPPFPPISPGSRDRDAQNAACEAQWGARSWEGDGGGARLREARGRPLRLRLCSSLTKFILKACSLFLGCGPEITYKHIRRIDLRAGAACRPPSPEPGADTIWGRGGRRALPPSQPRWRRSRTPPCVSGK</sequence>
<organism evidence="2 3">
    <name type="scientific">Myotis myotis</name>
    <name type="common">Greater mouse-eared bat</name>
    <name type="synonym">Vespertilio myotis</name>
    <dbReference type="NCBI Taxonomy" id="51298"/>
    <lineage>
        <taxon>Eukaryota</taxon>
        <taxon>Metazoa</taxon>
        <taxon>Chordata</taxon>
        <taxon>Craniata</taxon>
        <taxon>Vertebrata</taxon>
        <taxon>Euteleostomi</taxon>
        <taxon>Mammalia</taxon>
        <taxon>Eutheria</taxon>
        <taxon>Laurasiatheria</taxon>
        <taxon>Chiroptera</taxon>
        <taxon>Yangochiroptera</taxon>
        <taxon>Vespertilionidae</taxon>
        <taxon>Myotis</taxon>
    </lineage>
</organism>
<dbReference type="AlphaFoldDB" id="A0A7J7RRV0"/>
<reference evidence="2 3" key="1">
    <citation type="journal article" date="2020" name="Nature">
        <title>Six reference-quality genomes reveal evolution of bat adaptations.</title>
        <authorList>
            <person name="Jebb D."/>
            <person name="Huang Z."/>
            <person name="Pippel M."/>
            <person name="Hughes G.M."/>
            <person name="Lavrichenko K."/>
            <person name="Devanna P."/>
            <person name="Winkler S."/>
            <person name="Jermiin L.S."/>
            <person name="Skirmuntt E.C."/>
            <person name="Katzourakis A."/>
            <person name="Burkitt-Gray L."/>
            <person name="Ray D.A."/>
            <person name="Sullivan K.A.M."/>
            <person name="Roscito J.G."/>
            <person name="Kirilenko B.M."/>
            <person name="Davalos L.M."/>
            <person name="Corthals A.P."/>
            <person name="Power M.L."/>
            <person name="Jones G."/>
            <person name="Ransome R.D."/>
            <person name="Dechmann D.K.N."/>
            <person name="Locatelli A.G."/>
            <person name="Puechmaille S.J."/>
            <person name="Fedrigo O."/>
            <person name="Jarvis E.D."/>
            <person name="Hiller M."/>
            <person name="Vernes S.C."/>
            <person name="Myers E.W."/>
            <person name="Teeling E.C."/>
        </authorList>
    </citation>
    <scope>NUCLEOTIDE SEQUENCE [LARGE SCALE GENOMIC DNA]</scope>
    <source>
        <strain evidence="2">MMyoMyo1</strain>
        <tissue evidence="2">Flight muscle</tissue>
    </source>
</reference>
<feature type="compositionally biased region" description="Pro residues" evidence="1">
    <location>
        <begin position="174"/>
        <end position="183"/>
    </location>
</feature>
<evidence type="ECO:0000313" key="3">
    <source>
        <dbReference type="Proteomes" id="UP000527355"/>
    </source>
</evidence>
<dbReference type="Proteomes" id="UP000527355">
    <property type="component" value="Unassembled WGS sequence"/>
</dbReference>
<feature type="region of interest" description="Disordered" evidence="1">
    <location>
        <begin position="96"/>
        <end position="191"/>
    </location>
</feature>
<keyword evidence="3" id="KW-1185">Reference proteome</keyword>
<proteinExistence type="predicted"/>
<evidence type="ECO:0000256" key="1">
    <source>
        <dbReference type="SAM" id="MobiDB-lite"/>
    </source>
</evidence>
<gene>
    <name evidence="2" type="ORF">mMyoMyo1_010212</name>
</gene>
<comment type="caution">
    <text evidence="2">The sequence shown here is derived from an EMBL/GenBank/DDBJ whole genome shotgun (WGS) entry which is preliminary data.</text>
</comment>
<evidence type="ECO:0000313" key="2">
    <source>
        <dbReference type="EMBL" id="KAF6278878.1"/>
    </source>
</evidence>
<protein>
    <submittedName>
        <fullName evidence="2">Uncharacterized protein</fullName>
    </submittedName>
</protein>
<dbReference type="EMBL" id="JABWUV010000023">
    <property type="protein sequence ID" value="KAF6278878.1"/>
    <property type="molecule type" value="Genomic_DNA"/>
</dbReference>
<name>A0A7J7RRV0_MYOMY</name>
<accession>A0A7J7RRV0</accession>
<feature type="compositionally biased region" description="Low complexity" evidence="1">
    <location>
        <begin position="131"/>
        <end position="144"/>
    </location>
</feature>
<feature type="compositionally biased region" description="Pro residues" evidence="1">
    <location>
        <begin position="99"/>
        <end position="110"/>
    </location>
</feature>
<feature type="region of interest" description="Disordered" evidence="1">
    <location>
        <begin position="264"/>
        <end position="304"/>
    </location>
</feature>